<accession>A0A1V1PIB3</accession>
<evidence type="ECO:0000256" key="4">
    <source>
        <dbReference type="SAM" id="Phobius"/>
    </source>
</evidence>
<dbReference type="Pfam" id="PF00015">
    <property type="entry name" value="MCPsignal"/>
    <property type="match status" value="1"/>
</dbReference>
<evidence type="ECO:0000313" key="8">
    <source>
        <dbReference type="Proteomes" id="UP000189670"/>
    </source>
</evidence>
<dbReference type="Pfam" id="PF00672">
    <property type="entry name" value="HAMP"/>
    <property type="match status" value="1"/>
</dbReference>
<evidence type="ECO:0000256" key="1">
    <source>
        <dbReference type="ARBA" id="ARBA00023224"/>
    </source>
</evidence>
<feature type="domain" description="HAMP" evidence="6">
    <location>
        <begin position="29"/>
        <end position="82"/>
    </location>
</feature>
<evidence type="ECO:0000313" key="7">
    <source>
        <dbReference type="EMBL" id="ETR74617.1"/>
    </source>
</evidence>
<keyword evidence="4" id="KW-0812">Transmembrane</keyword>
<dbReference type="PROSITE" id="PS50885">
    <property type="entry name" value="HAMP"/>
    <property type="match status" value="1"/>
</dbReference>
<proteinExistence type="inferred from homology"/>
<dbReference type="Proteomes" id="UP000189670">
    <property type="component" value="Unassembled WGS sequence"/>
</dbReference>
<feature type="domain" description="Methyl-accepting transducer" evidence="5">
    <location>
        <begin position="108"/>
        <end position="351"/>
    </location>
</feature>
<dbReference type="GO" id="GO:0016020">
    <property type="term" value="C:membrane"/>
    <property type="evidence" value="ECO:0007669"/>
    <property type="project" value="InterPro"/>
</dbReference>
<dbReference type="PANTHER" id="PTHR32089:SF112">
    <property type="entry name" value="LYSOZYME-LIKE PROTEIN-RELATED"/>
    <property type="match status" value="1"/>
</dbReference>
<protein>
    <submittedName>
        <fullName evidence="7">Methyl-accepting chemotaxis protein</fullName>
    </submittedName>
</protein>
<keyword evidence="4" id="KW-0472">Membrane</keyword>
<feature type="transmembrane region" description="Helical" evidence="4">
    <location>
        <begin position="6"/>
        <end position="27"/>
    </location>
</feature>
<keyword evidence="1 3" id="KW-0807">Transducer</keyword>
<dbReference type="PANTHER" id="PTHR32089">
    <property type="entry name" value="METHYL-ACCEPTING CHEMOTAXIS PROTEIN MCPB"/>
    <property type="match status" value="1"/>
</dbReference>
<comment type="caution">
    <text evidence="7">The sequence shown here is derived from an EMBL/GenBank/DDBJ whole genome shotgun (WGS) entry which is preliminary data.</text>
</comment>
<name>A0A1V1PIB3_9BACT</name>
<dbReference type="Gene3D" id="1.10.287.950">
    <property type="entry name" value="Methyl-accepting chemotaxis protein"/>
    <property type="match status" value="1"/>
</dbReference>
<gene>
    <name evidence="7" type="ORF">OMM_00048</name>
</gene>
<sequence length="414" mass="44418">MRGLFLAQAIGSFFVVGLLGGVLIFSLRKLILNPIQNILQVAKQLRKLDLSVNINSKHSSHELNILSLALGELVDGFRKIIADVKENANMLSESADSMTGIAEELTSHSEDAESKASDVVEASMQISGNIHAIANSVEQISDNMDDVSSTSNFLFNNINSVANAIEELSASLSHVGERVKNGTQIAEQAVLLAQKAGKTVTILRHAADEIGGVSEFIQRIAHKTNILSLNATIEAASAGSAGRGFSVVASAIQEFAEQSSRAAKDITERIVGVQKGTSEIETAFKDVSSIIKEMNESSESISFAVTEQTKAVQEIASNALEADERARNINVSIDDLSRSVNDAAENTAQVAMGANDVSTRIQGVSESISFNRQISHQINEAAIVLNHLSGNLKCMVDPFKVSQPQKNYQKRSKK</sequence>
<organism evidence="7 8">
    <name type="scientific">Candidatus Magnetoglobus multicellularis str. Araruama</name>
    <dbReference type="NCBI Taxonomy" id="890399"/>
    <lineage>
        <taxon>Bacteria</taxon>
        <taxon>Pseudomonadati</taxon>
        <taxon>Thermodesulfobacteriota</taxon>
        <taxon>Desulfobacteria</taxon>
        <taxon>Desulfobacterales</taxon>
        <taxon>Desulfobacteraceae</taxon>
        <taxon>Candidatus Magnetoglobus</taxon>
    </lineage>
</organism>
<dbReference type="AlphaFoldDB" id="A0A1V1PIB3"/>
<comment type="similarity">
    <text evidence="2">Belongs to the methyl-accepting chemotaxis (MCP) protein family.</text>
</comment>
<evidence type="ECO:0000256" key="3">
    <source>
        <dbReference type="PROSITE-ProRule" id="PRU00284"/>
    </source>
</evidence>
<evidence type="ECO:0000256" key="2">
    <source>
        <dbReference type="ARBA" id="ARBA00029447"/>
    </source>
</evidence>
<evidence type="ECO:0000259" key="6">
    <source>
        <dbReference type="PROSITE" id="PS50885"/>
    </source>
</evidence>
<dbReference type="InterPro" id="IPR003660">
    <property type="entry name" value="HAMP_dom"/>
</dbReference>
<dbReference type="GO" id="GO:0007165">
    <property type="term" value="P:signal transduction"/>
    <property type="evidence" value="ECO:0007669"/>
    <property type="project" value="UniProtKB-KW"/>
</dbReference>
<dbReference type="PROSITE" id="PS50111">
    <property type="entry name" value="CHEMOTAXIS_TRANSDUC_2"/>
    <property type="match status" value="1"/>
</dbReference>
<dbReference type="InterPro" id="IPR004089">
    <property type="entry name" value="MCPsignal_dom"/>
</dbReference>
<reference evidence="8" key="1">
    <citation type="submission" date="2012-11" db="EMBL/GenBank/DDBJ databases">
        <authorList>
            <person name="Lucero-Rivera Y.E."/>
            <person name="Tovar-Ramirez D."/>
        </authorList>
    </citation>
    <scope>NUCLEOTIDE SEQUENCE [LARGE SCALE GENOMIC DNA]</scope>
    <source>
        <strain evidence="8">Araruama</strain>
    </source>
</reference>
<dbReference type="Gene3D" id="6.10.340.10">
    <property type="match status" value="1"/>
</dbReference>
<dbReference type="SUPFAM" id="SSF58104">
    <property type="entry name" value="Methyl-accepting chemotaxis protein (MCP) signaling domain"/>
    <property type="match status" value="1"/>
</dbReference>
<dbReference type="EMBL" id="ATBP01000002">
    <property type="protein sequence ID" value="ETR74617.1"/>
    <property type="molecule type" value="Genomic_DNA"/>
</dbReference>
<dbReference type="SMART" id="SM00283">
    <property type="entry name" value="MA"/>
    <property type="match status" value="1"/>
</dbReference>
<evidence type="ECO:0000259" key="5">
    <source>
        <dbReference type="PROSITE" id="PS50111"/>
    </source>
</evidence>
<keyword evidence="4" id="KW-1133">Transmembrane helix</keyword>